<evidence type="ECO:0000313" key="1">
    <source>
        <dbReference type="EMBL" id="VDO30187.1"/>
    </source>
</evidence>
<gene>
    <name evidence="1" type="ORF">OFLC_LOCUS1617</name>
</gene>
<name>A0A183H2A7_9BILA</name>
<dbReference type="EMBL" id="UZAJ01000799">
    <property type="protein sequence ID" value="VDO30187.1"/>
    <property type="molecule type" value="Genomic_DNA"/>
</dbReference>
<accession>A0A183H2A7</accession>
<dbReference type="WBParaSite" id="OFLC_0000161601-mRNA-1">
    <property type="protein sequence ID" value="OFLC_0000161601-mRNA-1"/>
    <property type="gene ID" value="OFLC_0000161601"/>
</dbReference>
<dbReference type="Proteomes" id="UP000267606">
    <property type="component" value="Unassembled WGS sequence"/>
</dbReference>
<evidence type="ECO:0000313" key="3">
    <source>
        <dbReference type="WBParaSite" id="OFLC_0000161601-mRNA-1"/>
    </source>
</evidence>
<keyword evidence="2" id="KW-1185">Reference proteome</keyword>
<evidence type="ECO:0000313" key="2">
    <source>
        <dbReference type="Proteomes" id="UP000267606"/>
    </source>
</evidence>
<reference evidence="1 2" key="2">
    <citation type="submission" date="2018-11" db="EMBL/GenBank/DDBJ databases">
        <authorList>
            <consortium name="Pathogen Informatics"/>
        </authorList>
    </citation>
    <scope>NUCLEOTIDE SEQUENCE [LARGE SCALE GENOMIC DNA]</scope>
</reference>
<reference evidence="3" key="1">
    <citation type="submission" date="2016-06" db="UniProtKB">
        <authorList>
            <consortium name="WormBaseParasite"/>
        </authorList>
    </citation>
    <scope>IDENTIFICATION</scope>
</reference>
<protein>
    <submittedName>
        <fullName evidence="3">(2Fe-2S)-binding protein</fullName>
    </submittedName>
</protein>
<dbReference type="AlphaFoldDB" id="A0A183H2A7"/>
<organism evidence="3">
    <name type="scientific">Onchocerca flexuosa</name>
    <dbReference type="NCBI Taxonomy" id="387005"/>
    <lineage>
        <taxon>Eukaryota</taxon>
        <taxon>Metazoa</taxon>
        <taxon>Ecdysozoa</taxon>
        <taxon>Nematoda</taxon>
        <taxon>Chromadorea</taxon>
        <taxon>Rhabditida</taxon>
        <taxon>Spirurina</taxon>
        <taxon>Spiruromorpha</taxon>
        <taxon>Filarioidea</taxon>
        <taxon>Onchocercidae</taxon>
        <taxon>Onchocerca</taxon>
    </lineage>
</organism>
<proteinExistence type="predicted"/>
<sequence>MRDAVAELATRDNGEIMCEPVTWGCACGIRNEG</sequence>